<dbReference type="InterPro" id="IPR011453">
    <property type="entry name" value="DUF1559"/>
</dbReference>
<dbReference type="InterPro" id="IPR027558">
    <property type="entry name" value="Pre_pil_HX9DG_C"/>
</dbReference>
<dbReference type="EMBL" id="CP036278">
    <property type="protein sequence ID" value="QDU56668.1"/>
    <property type="molecule type" value="Genomic_DNA"/>
</dbReference>
<dbReference type="InterPro" id="IPR045584">
    <property type="entry name" value="Pilin-like"/>
</dbReference>
<dbReference type="NCBIfam" id="TIGR02532">
    <property type="entry name" value="IV_pilin_GFxxxE"/>
    <property type="match status" value="1"/>
</dbReference>
<dbReference type="PANTHER" id="PTHR30093:SF2">
    <property type="entry name" value="TYPE II SECRETION SYSTEM PROTEIN H"/>
    <property type="match status" value="1"/>
</dbReference>
<dbReference type="KEGG" id="amuc:Pan181_28780"/>
<keyword evidence="3" id="KW-1185">Reference proteome</keyword>
<name>A0A518APM9_9BACT</name>
<dbReference type="InterPro" id="IPR012902">
    <property type="entry name" value="N_methyl_site"/>
</dbReference>
<dbReference type="Proteomes" id="UP000315750">
    <property type="component" value="Chromosome"/>
</dbReference>
<evidence type="ECO:0000313" key="3">
    <source>
        <dbReference type="Proteomes" id="UP000315750"/>
    </source>
</evidence>
<feature type="domain" description="DUF1559" evidence="1">
    <location>
        <begin position="48"/>
        <end position="323"/>
    </location>
</feature>
<organism evidence="2 3">
    <name type="scientific">Aeoliella mucimassa</name>
    <dbReference type="NCBI Taxonomy" id="2527972"/>
    <lineage>
        <taxon>Bacteria</taxon>
        <taxon>Pseudomonadati</taxon>
        <taxon>Planctomycetota</taxon>
        <taxon>Planctomycetia</taxon>
        <taxon>Pirellulales</taxon>
        <taxon>Lacipirellulaceae</taxon>
        <taxon>Aeoliella</taxon>
    </lineage>
</organism>
<dbReference type="SUPFAM" id="SSF54523">
    <property type="entry name" value="Pili subunits"/>
    <property type="match status" value="1"/>
</dbReference>
<dbReference type="PANTHER" id="PTHR30093">
    <property type="entry name" value="GENERAL SECRETION PATHWAY PROTEIN G"/>
    <property type="match status" value="1"/>
</dbReference>
<gene>
    <name evidence="2" type="primary">xcpT_15</name>
    <name evidence="2" type="ORF">Pan181_28780</name>
</gene>
<proteinExistence type="predicted"/>
<evidence type="ECO:0000259" key="1">
    <source>
        <dbReference type="Pfam" id="PF07596"/>
    </source>
</evidence>
<dbReference type="Pfam" id="PF07596">
    <property type="entry name" value="SBP_bac_10"/>
    <property type="match status" value="1"/>
</dbReference>
<protein>
    <submittedName>
        <fullName evidence="2">Type II secretion system protein G</fullName>
    </submittedName>
</protein>
<dbReference type="NCBIfam" id="TIGR04294">
    <property type="entry name" value="pre_pil_HX9DG"/>
    <property type="match status" value="1"/>
</dbReference>
<accession>A0A518APM9</accession>
<dbReference type="AlphaFoldDB" id="A0A518APM9"/>
<reference evidence="2 3" key="1">
    <citation type="submission" date="2019-02" db="EMBL/GenBank/DDBJ databases">
        <title>Deep-cultivation of Planctomycetes and their phenomic and genomic characterization uncovers novel biology.</title>
        <authorList>
            <person name="Wiegand S."/>
            <person name="Jogler M."/>
            <person name="Boedeker C."/>
            <person name="Pinto D."/>
            <person name="Vollmers J."/>
            <person name="Rivas-Marin E."/>
            <person name="Kohn T."/>
            <person name="Peeters S.H."/>
            <person name="Heuer A."/>
            <person name="Rast P."/>
            <person name="Oberbeckmann S."/>
            <person name="Bunk B."/>
            <person name="Jeske O."/>
            <person name="Meyerdierks A."/>
            <person name="Storesund J.E."/>
            <person name="Kallscheuer N."/>
            <person name="Luecker S."/>
            <person name="Lage O.M."/>
            <person name="Pohl T."/>
            <person name="Merkel B.J."/>
            <person name="Hornburger P."/>
            <person name="Mueller R.-W."/>
            <person name="Bruemmer F."/>
            <person name="Labrenz M."/>
            <person name="Spormann A.M."/>
            <person name="Op den Camp H."/>
            <person name="Overmann J."/>
            <person name="Amann R."/>
            <person name="Jetten M.S.M."/>
            <person name="Mascher T."/>
            <person name="Medema M.H."/>
            <person name="Devos D.P."/>
            <person name="Kaster A.-K."/>
            <person name="Ovreas L."/>
            <person name="Rohde M."/>
            <person name="Galperin M.Y."/>
            <person name="Jogler C."/>
        </authorList>
    </citation>
    <scope>NUCLEOTIDE SEQUENCE [LARGE SCALE GENOMIC DNA]</scope>
    <source>
        <strain evidence="2 3">Pan181</strain>
    </source>
</reference>
<dbReference type="Pfam" id="PF07963">
    <property type="entry name" value="N_methyl"/>
    <property type="match status" value="1"/>
</dbReference>
<evidence type="ECO:0000313" key="2">
    <source>
        <dbReference type="EMBL" id="QDU56668.1"/>
    </source>
</evidence>
<dbReference type="Gene3D" id="3.30.700.10">
    <property type="entry name" value="Glycoprotein, Type 4 Pilin"/>
    <property type="match status" value="1"/>
</dbReference>
<sequence>MMIRRSFSFNAFTCAKMRRARWGFTLVELLVVIAIIGILVALLLPAVQSAREAARRTQCLNNVKQLALATLNYESTYETLPPGSNYRSDKNGNWLTECLPFMEHTNLVDSLDFTQRFNVSPNRDIIANTIVGDFICPSDEYASEPIFRRFENSKWNSSVANHSTNPSVAQGLWYTGCMGPTLPDRCEFGDDPRVCMGRNFGTILRPTLGYVSSCFTSQTCPENDICVGLICRSHKGVPLRRVTDGVSNTILLGEFLPKDCGWNCVFCDNFTVSSTHIPINTRESDDGTGDNYWRTSGYKSLHAGGVNVAMGDGSGTFLQEDIDYFVYNAMGSRASGDLINK</sequence>